<sequence>MNSLTRRAIGAGNGEIENNGTKPDDNKVIELKLAISFCCNQGARCLQKADAEKATKDINDILQQVQIKYNLISTKTIPNCPNVALEDNANVDRLRTSQREGGSDTTNLIIISRRDGPTLAGLCYIPKKPDGSPNTPAKIPNEKEQISNAIDNLGAIDGCAVHEPSFLRDGSPVPAHELGHSLGLDHLTELDPNQRGCSNLMAPSHDGSVRKFCLTRAQRVIMRKTALVRANKTASGDDGASKNKLPTNLSENPVTPEDTAGGNGIGNELGNGKGNGPENGIGNELGNGIGNEPGNGGGPPSFGGGSRTLGGGDLGFGGGGSGLGGENGTPGKGLGSFGGNHGGHQPTRSGGGTTRENFIPTDQNNENLILTDRGPGSRRIKPNGSPFKNGQPRGQGLPTPSFITRTSKPTSTPLNAGGPPPRKSTHKSSNTNNIPGSPPPPPSSFGTGRVQTSKEVKNQHPGIQGPSSGPIGNGKTTAGNLGSSSSGDHGFDRTLLSSADTKPRPNISPLGGSQVSSKAGSLSTGGGRNLGPSGQHEQQPA</sequence>
<dbReference type="GO" id="GO:0008237">
    <property type="term" value="F:metallopeptidase activity"/>
    <property type="evidence" value="ECO:0007669"/>
    <property type="project" value="InterPro"/>
</dbReference>
<feature type="compositionally biased region" description="Low complexity" evidence="1">
    <location>
        <begin position="8"/>
        <end position="20"/>
    </location>
</feature>
<organism evidence="2 3">
    <name type="scientific">Ophiocordyceps camponoti-rufipedis</name>
    <dbReference type="NCBI Taxonomy" id="2004952"/>
    <lineage>
        <taxon>Eukaryota</taxon>
        <taxon>Fungi</taxon>
        <taxon>Dikarya</taxon>
        <taxon>Ascomycota</taxon>
        <taxon>Pezizomycotina</taxon>
        <taxon>Sordariomycetes</taxon>
        <taxon>Hypocreomycetidae</taxon>
        <taxon>Hypocreales</taxon>
        <taxon>Ophiocordycipitaceae</taxon>
        <taxon>Ophiocordyceps</taxon>
    </lineage>
</organism>
<evidence type="ECO:0000313" key="3">
    <source>
        <dbReference type="Proteomes" id="UP000226431"/>
    </source>
</evidence>
<keyword evidence="3" id="KW-1185">Reference proteome</keyword>
<feature type="compositionally biased region" description="Polar residues" evidence="1">
    <location>
        <begin position="244"/>
        <end position="253"/>
    </location>
</feature>
<dbReference type="SUPFAM" id="SSF55486">
    <property type="entry name" value="Metalloproteases ('zincins'), catalytic domain"/>
    <property type="match status" value="1"/>
</dbReference>
<reference evidence="2 3" key="1">
    <citation type="submission" date="2017-06" db="EMBL/GenBank/DDBJ databases">
        <title>Ant-infecting Ophiocordyceps genomes reveal a high diversity of potential behavioral manipulation genes and a possible major role for enterotoxins.</title>
        <authorList>
            <person name="De Bekker C."/>
            <person name="Evans H.C."/>
            <person name="Brachmann A."/>
            <person name="Hughes D.P."/>
        </authorList>
    </citation>
    <scope>NUCLEOTIDE SEQUENCE [LARGE SCALE GENOMIC DNA]</scope>
    <source>
        <strain evidence="2 3">Map16</strain>
    </source>
</reference>
<feature type="compositionally biased region" description="Polar residues" evidence="1">
    <location>
        <begin position="401"/>
        <end position="414"/>
    </location>
</feature>
<feature type="region of interest" description="Disordered" evidence="1">
    <location>
        <begin position="1"/>
        <end position="23"/>
    </location>
</feature>
<feature type="compositionally biased region" description="Polar residues" evidence="1">
    <location>
        <begin position="475"/>
        <end position="487"/>
    </location>
</feature>
<accession>A0A2C5YZU6</accession>
<dbReference type="STRING" id="2004952.A0A2C5YZU6"/>
<proteinExistence type="predicted"/>
<dbReference type="OrthoDB" id="4921980at2759"/>
<gene>
    <name evidence="2" type="ORF">CDD80_4544</name>
</gene>
<dbReference type="EMBL" id="NJES01000420">
    <property type="protein sequence ID" value="PHH72441.1"/>
    <property type="molecule type" value="Genomic_DNA"/>
</dbReference>
<evidence type="ECO:0000313" key="2">
    <source>
        <dbReference type="EMBL" id="PHH72441.1"/>
    </source>
</evidence>
<feature type="region of interest" description="Disordered" evidence="1">
    <location>
        <begin position="230"/>
        <end position="541"/>
    </location>
</feature>
<feature type="compositionally biased region" description="Polar residues" evidence="1">
    <location>
        <begin position="354"/>
        <end position="368"/>
    </location>
</feature>
<name>A0A2C5YZU6_9HYPO</name>
<evidence type="ECO:0000256" key="1">
    <source>
        <dbReference type="SAM" id="MobiDB-lite"/>
    </source>
</evidence>
<comment type="caution">
    <text evidence="2">The sequence shown here is derived from an EMBL/GenBank/DDBJ whole genome shotgun (WGS) entry which is preliminary data.</text>
</comment>
<dbReference type="InterPro" id="IPR024079">
    <property type="entry name" value="MetalloPept_cat_dom_sf"/>
</dbReference>
<feature type="compositionally biased region" description="Low complexity" evidence="1">
    <location>
        <begin position="461"/>
        <end position="474"/>
    </location>
</feature>
<protein>
    <submittedName>
        <fullName evidence="2">Uncharacterized protein</fullName>
    </submittedName>
</protein>
<dbReference type="Gene3D" id="3.40.390.10">
    <property type="entry name" value="Collagenase (Catalytic Domain)"/>
    <property type="match status" value="1"/>
</dbReference>
<feature type="compositionally biased region" description="Polar residues" evidence="1">
    <location>
        <begin position="511"/>
        <end position="522"/>
    </location>
</feature>
<dbReference type="AlphaFoldDB" id="A0A2C5YZU6"/>
<dbReference type="Proteomes" id="UP000226431">
    <property type="component" value="Unassembled WGS sequence"/>
</dbReference>
<feature type="compositionally biased region" description="Gly residues" evidence="1">
    <location>
        <begin position="261"/>
        <end position="342"/>
    </location>
</feature>